<evidence type="ECO:0000256" key="1">
    <source>
        <dbReference type="SAM" id="MobiDB-lite"/>
    </source>
</evidence>
<evidence type="ECO:0000313" key="5">
    <source>
        <dbReference type="Proteomes" id="UP000544872"/>
    </source>
</evidence>
<dbReference type="Pfam" id="PF22863">
    <property type="entry name" value="TraI_middle"/>
    <property type="match status" value="1"/>
</dbReference>
<dbReference type="InterPro" id="IPR005094">
    <property type="entry name" value="Endonuclease_MobA/VirD2"/>
</dbReference>
<evidence type="ECO:0000259" key="3">
    <source>
        <dbReference type="Pfam" id="PF22863"/>
    </source>
</evidence>
<proteinExistence type="predicted"/>
<dbReference type="AlphaFoldDB" id="A0A7X0DNY8"/>
<dbReference type="NCBIfam" id="NF041893">
    <property type="entry name" value="TraI_MobP_relax"/>
    <property type="match status" value="1"/>
</dbReference>
<evidence type="ECO:0000259" key="2">
    <source>
        <dbReference type="Pfam" id="PF03432"/>
    </source>
</evidence>
<feature type="domain" description="TraI-like middle" evidence="3">
    <location>
        <begin position="180"/>
        <end position="267"/>
    </location>
</feature>
<comment type="caution">
    <text evidence="4">The sequence shown here is derived from an EMBL/GenBank/DDBJ whole genome shotgun (WGS) entry which is preliminary data.</text>
</comment>
<dbReference type="InterPro" id="IPR054462">
    <property type="entry name" value="TraI_M"/>
</dbReference>
<dbReference type="EMBL" id="JACIIX010000030">
    <property type="protein sequence ID" value="MBB6212490.1"/>
    <property type="molecule type" value="Genomic_DNA"/>
</dbReference>
<feature type="domain" description="MobA/VirD2-like nuclease" evidence="2">
    <location>
        <begin position="37"/>
        <end position="159"/>
    </location>
</feature>
<accession>A0A7X0DNY8</accession>
<reference evidence="4 5" key="1">
    <citation type="submission" date="2020-08" db="EMBL/GenBank/DDBJ databases">
        <title>Genomic Encyclopedia of Type Strains, Phase IV (KMG-IV): sequencing the most valuable type-strain genomes for metagenomic binning, comparative biology and taxonomic classification.</title>
        <authorList>
            <person name="Goeker M."/>
        </authorList>
    </citation>
    <scope>NUCLEOTIDE SEQUENCE [LARGE SCALE GENOMIC DNA]</scope>
    <source>
        <strain evidence="4 5">DSM 11590</strain>
    </source>
</reference>
<dbReference type="Proteomes" id="UP000544872">
    <property type="component" value="Unassembled WGS sequence"/>
</dbReference>
<dbReference type="RefSeq" id="WP_184266627.1">
    <property type="nucleotide sequence ID" value="NZ_JACIIX010000030.1"/>
</dbReference>
<dbReference type="InterPro" id="IPR049751">
    <property type="entry name" value="TraI/MobA_relaxases"/>
</dbReference>
<evidence type="ECO:0000313" key="4">
    <source>
        <dbReference type="EMBL" id="MBB6212490.1"/>
    </source>
</evidence>
<feature type="compositionally biased region" description="Pro residues" evidence="1">
    <location>
        <begin position="284"/>
        <end position="298"/>
    </location>
</feature>
<organism evidence="4 5">
    <name type="scientific">Novispirillum itersonii</name>
    <name type="common">Aquaspirillum itersonii</name>
    <dbReference type="NCBI Taxonomy" id="189"/>
    <lineage>
        <taxon>Bacteria</taxon>
        <taxon>Pseudomonadati</taxon>
        <taxon>Pseudomonadota</taxon>
        <taxon>Alphaproteobacteria</taxon>
        <taxon>Rhodospirillales</taxon>
        <taxon>Novispirillaceae</taxon>
        <taxon>Novispirillum</taxon>
    </lineage>
</organism>
<name>A0A7X0DNY8_NOVIT</name>
<gene>
    <name evidence="4" type="ORF">FHS48_003946</name>
</gene>
<keyword evidence="5" id="KW-1185">Reference proteome</keyword>
<dbReference type="Pfam" id="PF03432">
    <property type="entry name" value="Relaxase"/>
    <property type="match status" value="1"/>
</dbReference>
<feature type="region of interest" description="Disordered" evidence="1">
    <location>
        <begin position="271"/>
        <end position="313"/>
    </location>
</feature>
<protein>
    <submittedName>
        <fullName evidence="4">Phage/plasmid primase-like uncharacterized protein</fullName>
    </submittedName>
</protein>
<sequence>MIAKKIAKKADVADSFTRLGTYISAAPEAGEKLDRFWIGNCNAGETLDDLPAALAEIEAVRQKKPKVKDKTYHLVVSFRDSDRDKLTDAALKDIANSFVTALGFEGHQYVAGTHINTDNFHMHVGINKVHPQTHRVLTPFRDFKILERVSREMERKYGLAVDRGMSDRDLTQAPGLSPAAKDHEARTWEVSFQRWLTDNRATLLPEIQQAGTWQDLHETLARHRVQIKPQGAGMVFASDDGQTMKASAFDRSCSKAALEKRLGAYQPRQELAPKGPALNTETVLPPPGLSAQPTPPPGKGYRPRPLDRTTGTPRLWRHYRQRQRAVRRSGGLDRALRTWASFILVEAYSDPLAAVVLLAHREALTILLPSSDPFHRPARISEASLAALRVWRNATPWQQTTARPAWAEKSRLGSAGVKVDDLGNLIVPFRSSQGRAQGRIEGVLLVAKDGSTLTIGPVSRDSLHLIDPGRTLQERSSSQRAAPKAPVLVTADYPSAVALAQATGAAVAVARCEADLSAVAAALSARYHAKATVITRKQGTGLALPSTLAPAELRSRCARAVEDKAMLLWDSSQRPAGRDNPVLAAQGVQSYGCREDDTGSLLVPLRTLSGRLEGVAMLRPGEAPSQTVNLARGPLVAMIDPLRELGTDRPVLLAQDYPTAAALHRATRLPVLAVQDPADWQATAEAVKSKWPNASLVIAMDDTRSNREQAQAAGLPLVAPVTPSGRRVSYADLTQPKTAEVLRDTLADATKDAVWQAWRSGHAPDRTDHPVMAVGTLRRGVRISDDGKILVPLRNGHQRLSGVLVVSADGEPLHTVTGQPTPEKAGKGAAPAPQPLTHVVGGWEKKGSTGPVVVARSLAEAVTLHRETTATVILTTGRPEDLAKALHDRGRPVLLAGKDLAIPQTKGFDAPDAKQKAALRKALTALTLPMRQGRGTVLGRGM</sequence>